<evidence type="ECO:0000256" key="4">
    <source>
        <dbReference type="ARBA" id="ARBA00022723"/>
    </source>
</evidence>
<dbReference type="GO" id="GO:0020037">
    <property type="term" value="F:heme binding"/>
    <property type="evidence" value="ECO:0007669"/>
    <property type="project" value="InterPro"/>
</dbReference>
<dbReference type="InterPro" id="IPR048328">
    <property type="entry name" value="Dyp_perox_C"/>
</dbReference>
<gene>
    <name evidence="16" type="primary">efeB</name>
    <name evidence="16" type="ORF">I6I10_01835</name>
</gene>
<reference evidence="16 17" key="1">
    <citation type="submission" date="2020-12" db="EMBL/GenBank/DDBJ databases">
        <title>FDA dAtabase for Regulatory Grade micrObial Sequences (FDA-ARGOS): Supporting development and validation of Infectious Disease Dx tests.</title>
        <authorList>
            <person name="Sproer C."/>
            <person name="Gronow S."/>
            <person name="Severitt S."/>
            <person name="Schroder I."/>
            <person name="Tallon L."/>
            <person name="Sadzewicz L."/>
            <person name="Zhao X."/>
            <person name="Boylan J."/>
            <person name="Ott S."/>
            <person name="Bowen H."/>
            <person name="Vavikolanu K."/>
            <person name="Mehta A."/>
            <person name="Aluvathingal J."/>
            <person name="Nadendla S."/>
            <person name="Lowell S."/>
            <person name="Myers T."/>
            <person name="Yan Y."/>
            <person name="Sichtig H."/>
        </authorList>
    </citation>
    <scope>NUCLEOTIDE SEQUENCE [LARGE SCALE GENOMIC DNA]</scope>
    <source>
        <strain evidence="16 17">FDAARGOS_1053</strain>
    </source>
</reference>
<evidence type="ECO:0000313" key="16">
    <source>
        <dbReference type="EMBL" id="QQB46709.1"/>
    </source>
</evidence>
<evidence type="ECO:0000256" key="3">
    <source>
        <dbReference type="ARBA" id="ARBA00022617"/>
    </source>
</evidence>
<organism evidence="16 17">
    <name type="scientific">Corynebacterium glucuronolyticum</name>
    <dbReference type="NCBI Taxonomy" id="39791"/>
    <lineage>
        <taxon>Bacteria</taxon>
        <taxon>Bacillati</taxon>
        <taxon>Actinomycetota</taxon>
        <taxon>Actinomycetes</taxon>
        <taxon>Mycobacteriales</taxon>
        <taxon>Corynebacteriaceae</taxon>
        <taxon>Corynebacterium</taxon>
    </lineage>
</organism>
<dbReference type="Pfam" id="PF20628">
    <property type="entry name" value="Dyp_perox_C"/>
    <property type="match status" value="1"/>
</dbReference>
<dbReference type="GO" id="GO:0004325">
    <property type="term" value="F:ferrochelatase activity"/>
    <property type="evidence" value="ECO:0007669"/>
    <property type="project" value="UniProtKB-EC"/>
</dbReference>
<evidence type="ECO:0000256" key="6">
    <source>
        <dbReference type="ARBA" id="ARBA00023002"/>
    </source>
</evidence>
<keyword evidence="2 13" id="KW-0575">Peroxidase</keyword>
<sequence length="407" mass="44892">MTFELSRRSMLLGMGGAGAALGLSGCSSASPEASAEVVPFRGEHQSGILTPAQQQMIMVAFDMVATRKEDLVTLLTDWTLAAERMQAGDQVNDPKVRDDVPPDDTGETLGLGPGALSITFGFGSSLFEKFKLEHKRPRVLERGIPRMAAEKLDPAKGSTDLVIQICGEDPMVVLHAMHQFKRIAFGLASVRWMQLGYGRTSSTSEDQQTPRNFFGFKDGTSNIKAEDSKEELNKHLWIQPEDEGGEWAAGGTYLCIRKIHMMMEVWDELILSEQEKTIGRNKVEGAPLSGGEEFTDPDFTALDEDGQPLIDIDSHVAIVHPDHNGGHRILRRGYNYTEGLTDLGRLDAGLFFIAYVRDPSQSFIPILQRMATDQMTEYLQHVASSMYIVPPGIRDGDSYVGQRLLDA</sequence>
<dbReference type="PANTHER" id="PTHR30521:SF4">
    <property type="entry name" value="DEFERROCHELATASE"/>
    <property type="match status" value="1"/>
</dbReference>
<evidence type="ECO:0000256" key="2">
    <source>
        <dbReference type="ARBA" id="ARBA00022559"/>
    </source>
</evidence>
<dbReference type="NCBIfam" id="TIGR01413">
    <property type="entry name" value="Dyp_perox_fam"/>
    <property type="match status" value="1"/>
</dbReference>
<dbReference type="NCBIfam" id="TIGR01412">
    <property type="entry name" value="tat_substr_1"/>
    <property type="match status" value="1"/>
</dbReference>
<evidence type="ECO:0000256" key="11">
    <source>
        <dbReference type="ARBA" id="ARBA00033775"/>
    </source>
</evidence>
<evidence type="ECO:0000259" key="15">
    <source>
        <dbReference type="Pfam" id="PF20628"/>
    </source>
</evidence>
<dbReference type="OrthoDB" id="9781066at2"/>
<evidence type="ECO:0000256" key="8">
    <source>
        <dbReference type="ARBA" id="ARBA00023239"/>
    </source>
</evidence>
<protein>
    <recommendedName>
        <fullName evidence="10 13">Deferrochelatase</fullName>
        <ecNumber evidence="13">1.11.1.-</ecNumber>
    </recommendedName>
    <alternativeName>
        <fullName evidence="11 13">Peroxidase EfeB</fullName>
    </alternativeName>
</protein>
<comment type="subcellular location">
    <subcellularLocation>
        <location evidence="1">Cell envelope</location>
    </subcellularLocation>
</comment>
<name>A0A7T4JV98_9CORY</name>
<dbReference type="InterPro" id="IPR006313">
    <property type="entry name" value="EfeB/EfeN"/>
</dbReference>
<dbReference type="Pfam" id="PF04261">
    <property type="entry name" value="Dyp_perox_N"/>
    <property type="match status" value="1"/>
</dbReference>
<keyword evidence="5" id="KW-0732">Signal</keyword>
<evidence type="ECO:0000313" key="17">
    <source>
        <dbReference type="Proteomes" id="UP000596145"/>
    </source>
</evidence>
<feature type="domain" description="Dyp-type peroxidase C-terminal" evidence="15">
    <location>
        <begin position="209"/>
        <end position="392"/>
    </location>
</feature>
<dbReference type="GO" id="GO:0030313">
    <property type="term" value="C:cell envelope"/>
    <property type="evidence" value="ECO:0007669"/>
    <property type="project" value="UniProtKB-SubCell"/>
</dbReference>
<dbReference type="GO" id="GO:0004601">
    <property type="term" value="F:peroxidase activity"/>
    <property type="evidence" value="ECO:0007669"/>
    <property type="project" value="UniProtKB-KW"/>
</dbReference>
<evidence type="ECO:0000256" key="7">
    <source>
        <dbReference type="ARBA" id="ARBA00023004"/>
    </source>
</evidence>
<feature type="domain" description="Dyp-type peroxidase N-terminal" evidence="14">
    <location>
        <begin position="45"/>
        <end position="197"/>
    </location>
</feature>
<comment type="similarity">
    <text evidence="9 13">Belongs to the DyP-type peroxidase family.</text>
</comment>
<keyword evidence="8" id="KW-0456">Lyase</keyword>
<evidence type="ECO:0000256" key="1">
    <source>
        <dbReference type="ARBA" id="ARBA00004196"/>
    </source>
</evidence>
<evidence type="ECO:0000256" key="9">
    <source>
        <dbReference type="ARBA" id="ARBA00025737"/>
    </source>
</evidence>
<evidence type="ECO:0000256" key="13">
    <source>
        <dbReference type="RuleBase" id="RU365017"/>
    </source>
</evidence>
<accession>A0A7T4JV98</accession>
<dbReference type="AlphaFoldDB" id="A0A7T4JV98"/>
<dbReference type="InterPro" id="IPR006311">
    <property type="entry name" value="TAT_signal"/>
</dbReference>
<evidence type="ECO:0000256" key="5">
    <source>
        <dbReference type="ARBA" id="ARBA00022729"/>
    </source>
</evidence>
<evidence type="ECO:0000256" key="12">
    <source>
        <dbReference type="ARBA" id="ARBA00048856"/>
    </source>
</evidence>
<dbReference type="Proteomes" id="UP000596145">
    <property type="component" value="Chromosome"/>
</dbReference>
<dbReference type="GO" id="GO:0033212">
    <property type="term" value="P:iron import into cell"/>
    <property type="evidence" value="ECO:0007669"/>
    <property type="project" value="InterPro"/>
</dbReference>
<dbReference type="InterPro" id="IPR048327">
    <property type="entry name" value="Dyp_perox_N"/>
</dbReference>
<dbReference type="PROSITE" id="PS51257">
    <property type="entry name" value="PROKAR_LIPOPROTEIN"/>
    <property type="match status" value="1"/>
</dbReference>
<dbReference type="GO" id="GO:0005829">
    <property type="term" value="C:cytosol"/>
    <property type="evidence" value="ECO:0007669"/>
    <property type="project" value="TreeGrafter"/>
</dbReference>
<evidence type="ECO:0000256" key="10">
    <source>
        <dbReference type="ARBA" id="ARBA00033771"/>
    </source>
</evidence>
<dbReference type="InterPro" id="IPR011008">
    <property type="entry name" value="Dimeric_a/b-barrel"/>
</dbReference>
<keyword evidence="4 13" id="KW-0479">Metal-binding</keyword>
<dbReference type="PANTHER" id="PTHR30521">
    <property type="entry name" value="DEFERROCHELATASE/PEROXIDASE"/>
    <property type="match status" value="1"/>
</dbReference>
<dbReference type="InterPro" id="IPR006314">
    <property type="entry name" value="Dyp_peroxidase"/>
</dbReference>
<dbReference type="PROSITE" id="PS51404">
    <property type="entry name" value="DYP_PEROXIDASE"/>
    <property type="match status" value="1"/>
</dbReference>
<dbReference type="SUPFAM" id="SSF54909">
    <property type="entry name" value="Dimeric alpha+beta barrel"/>
    <property type="match status" value="1"/>
</dbReference>
<dbReference type="RefSeq" id="WP_005391178.1">
    <property type="nucleotide sequence ID" value="NZ_CP066007.1"/>
</dbReference>
<keyword evidence="3 13" id="KW-0349">Heme</keyword>
<comment type="cofactor">
    <cofactor evidence="13">
        <name>heme b</name>
        <dbReference type="ChEBI" id="CHEBI:60344"/>
    </cofactor>
    <text evidence="13">Binds 1 heme b (iron(II)-protoporphyrin IX) group non-covalently per subunit.</text>
</comment>
<dbReference type="EC" id="1.11.1.-" evidence="13"/>
<keyword evidence="6 13" id="KW-0560">Oxidoreductase</keyword>
<keyword evidence="7 13" id="KW-0408">Iron</keyword>
<comment type="function">
    <text evidence="13">Involved in the recovery of exogenous heme iron. Extracts iron from heme while preserving the protoporphyrin ring intact.</text>
</comment>
<dbReference type="EMBL" id="CP066007">
    <property type="protein sequence ID" value="QQB46709.1"/>
    <property type="molecule type" value="Genomic_DNA"/>
</dbReference>
<dbReference type="GeneID" id="92758949"/>
<comment type="catalytic activity">
    <reaction evidence="12">
        <text>heme b + 2 H(+) = protoporphyrin IX + Fe(2+)</text>
        <dbReference type="Rhea" id="RHEA:22584"/>
        <dbReference type="ChEBI" id="CHEBI:15378"/>
        <dbReference type="ChEBI" id="CHEBI:29033"/>
        <dbReference type="ChEBI" id="CHEBI:57306"/>
        <dbReference type="ChEBI" id="CHEBI:60344"/>
        <dbReference type="EC" id="4.98.1.1"/>
    </reaction>
    <physiologicalReaction direction="left-to-right" evidence="12">
        <dbReference type="Rhea" id="RHEA:22585"/>
    </physiologicalReaction>
</comment>
<proteinExistence type="inferred from homology"/>
<dbReference type="GO" id="GO:0046872">
    <property type="term" value="F:metal ion binding"/>
    <property type="evidence" value="ECO:0007669"/>
    <property type="project" value="UniProtKB-KW"/>
</dbReference>
<evidence type="ECO:0000259" key="14">
    <source>
        <dbReference type="Pfam" id="PF04261"/>
    </source>
</evidence>
<dbReference type="PROSITE" id="PS51318">
    <property type="entry name" value="TAT"/>
    <property type="match status" value="1"/>
</dbReference>